<dbReference type="AlphaFoldDB" id="A0A0D8YBP8"/>
<keyword evidence="2" id="KW-1185">Reference proteome</keyword>
<organism evidence="1 2">
    <name type="scientific">Dictyocaulus viviparus</name>
    <name type="common">Bovine lungworm</name>
    <dbReference type="NCBI Taxonomy" id="29172"/>
    <lineage>
        <taxon>Eukaryota</taxon>
        <taxon>Metazoa</taxon>
        <taxon>Ecdysozoa</taxon>
        <taxon>Nematoda</taxon>
        <taxon>Chromadorea</taxon>
        <taxon>Rhabditida</taxon>
        <taxon>Rhabditina</taxon>
        <taxon>Rhabditomorpha</taxon>
        <taxon>Strongyloidea</taxon>
        <taxon>Metastrongylidae</taxon>
        <taxon>Dictyocaulus</taxon>
    </lineage>
</organism>
<protein>
    <submittedName>
        <fullName evidence="1">Uncharacterized protein</fullName>
    </submittedName>
</protein>
<reference evidence="1 2" key="1">
    <citation type="submission" date="2013-11" db="EMBL/GenBank/DDBJ databases">
        <title>Draft genome of the bovine lungworm Dictyocaulus viviparus.</title>
        <authorList>
            <person name="Mitreva M."/>
        </authorList>
    </citation>
    <scope>NUCLEOTIDE SEQUENCE [LARGE SCALE GENOMIC DNA]</scope>
    <source>
        <strain evidence="1 2">HannoverDv2000</strain>
    </source>
</reference>
<dbReference type="EMBL" id="KN716150">
    <property type="protein sequence ID" value="KJH53637.1"/>
    <property type="molecule type" value="Genomic_DNA"/>
</dbReference>
<dbReference type="OrthoDB" id="5868196at2759"/>
<evidence type="ECO:0000313" key="2">
    <source>
        <dbReference type="Proteomes" id="UP000053766"/>
    </source>
</evidence>
<reference evidence="2" key="2">
    <citation type="journal article" date="2016" name="Sci. Rep.">
        <title>Dictyocaulus viviparus genome, variome and transcriptome elucidate lungworm biology and support future intervention.</title>
        <authorList>
            <person name="McNulty S.N."/>
            <person name="Strube C."/>
            <person name="Rosa B.A."/>
            <person name="Martin J.C."/>
            <person name="Tyagi R."/>
            <person name="Choi Y.J."/>
            <person name="Wang Q."/>
            <person name="Hallsworth Pepin K."/>
            <person name="Zhang X."/>
            <person name="Ozersky P."/>
            <person name="Wilson R.K."/>
            <person name="Sternberg P.W."/>
            <person name="Gasser R.B."/>
            <person name="Mitreva M."/>
        </authorList>
    </citation>
    <scope>NUCLEOTIDE SEQUENCE [LARGE SCALE GENOMIC DNA]</scope>
    <source>
        <strain evidence="2">HannoverDv2000</strain>
    </source>
</reference>
<accession>A0A0D8YBP8</accession>
<sequence>MNLQLLKRPQPLLNTCNEENGIHREWEFKAFYYRKNGLPSGSFNGKARIKYASLSISGKFPKREKQIALVDVGYVEHNNNVLDIRGCEFRLLLFGVKNITSIRDSLRFLIVRQRVPHSLLGKPFEWEVKPIKNHASLTNIEITLFNCFCLR</sequence>
<proteinExistence type="predicted"/>
<name>A0A0D8YBP8_DICVI</name>
<evidence type="ECO:0000313" key="1">
    <source>
        <dbReference type="EMBL" id="KJH53637.1"/>
    </source>
</evidence>
<gene>
    <name evidence="1" type="ORF">DICVIV_00065</name>
</gene>
<dbReference type="Proteomes" id="UP000053766">
    <property type="component" value="Unassembled WGS sequence"/>
</dbReference>